<dbReference type="Pfam" id="PF04335">
    <property type="entry name" value="VirB8"/>
    <property type="match status" value="1"/>
</dbReference>
<evidence type="ECO:0000256" key="5">
    <source>
        <dbReference type="SAM" id="MobiDB-lite"/>
    </source>
</evidence>
<gene>
    <name evidence="8" type="ORF">HNQ61_002043</name>
</gene>
<dbReference type="Proteomes" id="UP000582837">
    <property type="component" value="Unassembled WGS sequence"/>
</dbReference>
<comment type="caution">
    <text evidence="8">The sequence shown here is derived from an EMBL/GenBank/DDBJ whole genome shotgun (WGS) entry which is preliminary data.</text>
</comment>
<dbReference type="GO" id="GO:0016020">
    <property type="term" value="C:membrane"/>
    <property type="evidence" value="ECO:0007669"/>
    <property type="project" value="UniProtKB-SubCell"/>
</dbReference>
<accession>A0A841GWT3</accession>
<evidence type="ECO:0000256" key="3">
    <source>
        <dbReference type="ARBA" id="ARBA00022989"/>
    </source>
</evidence>
<evidence type="ECO:0000256" key="4">
    <source>
        <dbReference type="ARBA" id="ARBA00023136"/>
    </source>
</evidence>
<protein>
    <submittedName>
        <fullName evidence="8">Type IV secretion system protein VirB5</fullName>
    </submittedName>
</protein>
<dbReference type="InterPro" id="IPR035658">
    <property type="entry name" value="TrbF"/>
</dbReference>
<evidence type="ECO:0000313" key="9">
    <source>
        <dbReference type="Proteomes" id="UP000582837"/>
    </source>
</evidence>
<dbReference type="EMBL" id="JACHIA010000004">
    <property type="protein sequence ID" value="MBB6070424.1"/>
    <property type="molecule type" value="Genomic_DNA"/>
</dbReference>
<keyword evidence="2 6" id="KW-0812">Transmembrane</keyword>
<evidence type="ECO:0000256" key="6">
    <source>
        <dbReference type="SAM" id="Phobius"/>
    </source>
</evidence>
<feature type="domain" description="Bacterial virulence protein VirB8" evidence="7">
    <location>
        <begin position="14"/>
        <end position="217"/>
    </location>
</feature>
<dbReference type="InterPro" id="IPR007430">
    <property type="entry name" value="VirB8"/>
</dbReference>
<dbReference type="SUPFAM" id="SSF54427">
    <property type="entry name" value="NTF2-like"/>
    <property type="match status" value="1"/>
</dbReference>
<evidence type="ECO:0000313" key="8">
    <source>
        <dbReference type="EMBL" id="MBB6070424.1"/>
    </source>
</evidence>
<comment type="subcellular location">
    <subcellularLocation>
        <location evidence="1">Membrane</location>
        <topology evidence="1">Single-pass membrane protein</topology>
    </subcellularLocation>
</comment>
<keyword evidence="9" id="KW-1185">Reference proteome</keyword>
<feature type="compositionally biased region" description="Basic and acidic residues" evidence="5">
    <location>
        <begin position="241"/>
        <end position="253"/>
    </location>
</feature>
<name>A0A841GWT3_9BACT</name>
<feature type="transmembrane region" description="Helical" evidence="6">
    <location>
        <begin position="29"/>
        <end position="52"/>
    </location>
</feature>
<organism evidence="8 9">
    <name type="scientific">Longimicrobium terrae</name>
    <dbReference type="NCBI Taxonomy" id="1639882"/>
    <lineage>
        <taxon>Bacteria</taxon>
        <taxon>Pseudomonadati</taxon>
        <taxon>Gemmatimonadota</taxon>
        <taxon>Longimicrobiia</taxon>
        <taxon>Longimicrobiales</taxon>
        <taxon>Longimicrobiaceae</taxon>
        <taxon>Longimicrobium</taxon>
    </lineage>
</organism>
<evidence type="ECO:0000256" key="1">
    <source>
        <dbReference type="ARBA" id="ARBA00004167"/>
    </source>
</evidence>
<dbReference type="RefSeq" id="WP_170035805.1">
    <property type="nucleotide sequence ID" value="NZ_JABDTL010000001.1"/>
</dbReference>
<keyword evidence="3 6" id="KW-1133">Transmembrane helix</keyword>
<dbReference type="InterPro" id="IPR032710">
    <property type="entry name" value="NTF2-like_dom_sf"/>
</dbReference>
<dbReference type="CDD" id="cd16425">
    <property type="entry name" value="TrbF"/>
    <property type="match status" value="1"/>
</dbReference>
<feature type="region of interest" description="Disordered" evidence="5">
    <location>
        <begin position="241"/>
        <end position="261"/>
    </location>
</feature>
<reference evidence="8 9" key="1">
    <citation type="submission" date="2020-08" db="EMBL/GenBank/DDBJ databases">
        <title>Genomic Encyclopedia of Type Strains, Phase IV (KMG-IV): sequencing the most valuable type-strain genomes for metagenomic binning, comparative biology and taxonomic classification.</title>
        <authorList>
            <person name="Goeker M."/>
        </authorList>
    </citation>
    <scope>NUCLEOTIDE SEQUENCE [LARGE SCALE GENOMIC DNA]</scope>
    <source>
        <strain evidence="8 9">DSM 29007</strain>
    </source>
</reference>
<keyword evidence="4 6" id="KW-0472">Membrane</keyword>
<proteinExistence type="predicted"/>
<dbReference type="AlphaFoldDB" id="A0A841GWT3"/>
<sequence length="261" mass="29273">MNAAPLSPYHAARWARDRHVEELENRIRYLRALVFILVAVTAIGVHGAVTLARQSRIVPYIVEVDRLGQTRAIGRVEEVPPPAERHIRRDLARFVEAMRTVTTDPVAQNALIDRSFTFTRGAARSYVDEYFSVPGNSPHAISRHLIRRVNVRTVRRMAGSTNTWEIGWEESEVPLRGGTATVRAWQGTARTAVIPPKDEPELLANEFSIYITDLSWAPIGEGEKIDLRDARGAMDAAADQRLREAWRAERAPRPDSASPTP</sequence>
<evidence type="ECO:0000259" key="7">
    <source>
        <dbReference type="Pfam" id="PF04335"/>
    </source>
</evidence>
<evidence type="ECO:0000256" key="2">
    <source>
        <dbReference type="ARBA" id="ARBA00022692"/>
    </source>
</evidence>